<dbReference type="GeneID" id="25740250"/>
<dbReference type="STRING" id="145388.A0A0D2N388"/>
<gene>
    <name evidence="2" type="ORF">MNEG_7374</name>
</gene>
<feature type="chain" id="PRO_5002265196" evidence="1">
    <location>
        <begin position="28"/>
        <end position="106"/>
    </location>
</feature>
<accession>A0A0D2N388</accession>
<organism evidence="2 3">
    <name type="scientific">Monoraphidium neglectum</name>
    <dbReference type="NCBI Taxonomy" id="145388"/>
    <lineage>
        <taxon>Eukaryota</taxon>
        <taxon>Viridiplantae</taxon>
        <taxon>Chlorophyta</taxon>
        <taxon>core chlorophytes</taxon>
        <taxon>Chlorophyceae</taxon>
        <taxon>CS clade</taxon>
        <taxon>Sphaeropleales</taxon>
        <taxon>Selenastraceae</taxon>
        <taxon>Monoraphidium</taxon>
    </lineage>
</organism>
<evidence type="ECO:0000256" key="1">
    <source>
        <dbReference type="SAM" id="SignalP"/>
    </source>
</evidence>
<dbReference type="KEGG" id="mng:MNEG_7374"/>
<evidence type="ECO:0000313" key="2">
    <source>
        <dbReference type="EMBL" id="KIZ00591.1"/>
    </source>
</evidence>
<dbReference type="RefSeq" id="XP_013899610.1">
    <property type="nucleotide sequence ID" value="XM_014044156.1"/>
</dbReference>
<dbReference type="AlphaFoldDB" id="A0A0D2N388"/>
<dbReference type="Proteomes" id="UP000054498">
    <property type="component" value="Unassembled WGS sequence"/>
</dbReference>
<dbReference type="EMBL" id="KK101516">
    <property type="protein sequence ID" value="KIZ00591.1"/>
    <property type="molecule type" value="Genomic_DNA"/>
</dbReference>
<evidence type="ECO:0000313" key="3">
    <source>
        <dbReference type="Proteomes" id="UP000054498"/>
    </source>
</evidence>
<keyword evidence="1" id="KW-0732">Signal</keyword>
<feature type="non-terminal residue" evidence="2">
    <location>
        <position position="106"/>
    </location>
</feature>
<sequence length="106" mass="11766">MLRAVAHAIAWLVAAWHAHVVVPLVNAWESVSAQAEASLTAVIREWFGIINRLLNAAGAWVLSVVDASYAETQLVAGRQQQAWQRWWREDRTSTLNAVVANAHSVR</sequence>
<protein>
    <submittedName>
        <fullName evidence="2">Uncharacterized protein</fullName>
    </submittedName>
</protein>
<proteinExistence type="predicted"/>
<feature type="signal peptide" evidence="1">
    <location>
        <begin position="1"/>
        <end position="27"/>
    </location>
</feature>
<name>A0A0D2N388_9CHLO</name>
<reference evidence="2 3" key="1">
    <citation type="journal article" date="2013" name="BMC Genomics">
        <title>Reconstruction of the lipid metabolism for the microalga Monoraphidium neglectum from its genome sequence reveals characteristics suitable for biofuel production.</title>
        <authorList>
            <person name="Bogen C."/>
            <person name="Al-Dilaimi A."/>
            <person name="Albersmeier A."/>
            <person name="Wichmann J."/>
            <person name="Grundmann M."/>
            <person name="Rupp O."/>
            <person name="Lauersen K.J."/>
            <person name="Blifernez-Klassen O."/>
            <person name="Kalinowski J."/>
            <person name="Goesmann A."/>
            <person name="Mussgnug J.H."/>
            <person name="Kruse O."/>
        </authorList>
    </citation>
    <scope>NUCLEOTIDE SEQUENCE [LARGE SCALE GENOMIC DNA]</scope>
    <source>
        <strain evidence="2 3">SAG 48.87</strain>
    </source>
</reference>
<keyword evidence="3" id="KW-1185">Reference proteome</keyword>